<organism evidence="5 6">
    <name type="scientific">Serendipita vermifera MAFF 305830</name>
    <dbReference type="NCBI Taxonomy" id="933852"/>
    <lineage>
        <taxon>Eukaryota</taxon>
        <taxon>Fungi</taxon>
        <taxon>Dikarya</taxon>
        <taxon>Basidiomycota</taxon>
        <taxon>Agaricomycotina</taxon>
        <taxon>Agaricomycetes</taxon>
        <taxon>Sebacinales</taxon>
        <taxon>Serendipitaceae</taxon>
        <taxon>Serendipita</taxon>
    </lineage>
</organism>
<evidence type="ECO:0000313" key="6">
    <source>
        <dbReference type="Proteomes" id="UP000054097"/>
    </source>
</evidence>
<dbReference type="GO" id="GO:0005634">
    <property type="term" value="C:nucleus"/>
    <property type="evidence" value="ECO:0007669"/>
    <property type="project" value="UniProtKB-SubCell"/>
</dbReference>
<gene>
    <name evidence="5" type="ORF">M408DRAFT_62011</name>
</gene>
<keyword evidence="2" id="KW-0862">Zinc</keyword>
<evidence type="ECO:0000256" key="4">
    <source>
        <dbReference type="SAM" id="MobiDB-lite"/>
    </source>
</evidence>
<accession>A0A0C3B8E3</accession>
<reference evidence="6" key="2">
    <citation type="submission" date="2015-01" db="EMBL/GenBank/DDBJ databases">
        <title>Evolutionary Origins and Diversification of the Mycorrhizal Mutualists.</title>
        <authorList>
            <consortium name="DOE Joint Genome Institute"/>
            <consortium name="Mycorrhizal Genomics Consortium"/>
            <person name="Kohler A."/>
            <person name="Kuo A."/>
            <person name="Nagy L.G."/>
            <person name="Floudas D."/>
            <person name="Copeland A."/>
            <person name="Barry K.W."/>
            <person name="Cichocki N."/>
            <person name="Veneault-Fourrey C."/>
            <person name="LaButti K."/>
            <person name="Lindquist E.A."/>
            <person name="Lipzen A."/>
            <person name="Lundell T."/>
            <person name="Morin E."/>
            <person name="Murat C."/>
            <person name="Riley R."/>
            <person name="Ohm R."/>
            <person name="Sun H."/>
            <person name="Tunlid A."/>
            <person name="Henrissat B."/>
            <person name="Grigoriev I.V."/>
            <person name="Hibbett D.S."/>
            <person name="Martin F."/>
        </authorList>
    </citation>
    <scope>NUCLEOTIDE SEQUENCE [LARGE SCALE GENOMIC DNA]</scope>
    <source>
        <strain evidence="6">MAFF 305830</strain>
    </source>
</reference>
<dbReference type="HOGENOM" id="CLU_1405634_0_0_1"/>
<evidence type="ECO:0000256" key="2">
    <source>
        <dbReference type="ARBA" id="ARBA00022833"/>
    </source>
</evidence>
<name>A0A0C3B8E3_SERVB</name>
<keyword evidence="6" id="KW-1185">Reference proteome</keyword>
<dbReference type="AlphaFoldDB" id="A0A0C3B8E3"/>
<dbReference type="InterPro" id="IPR037129">
    <property type="entry name" value="XPA_sf"/>
</dbReference>
<dbReference type="OrthoDB" id="3058642at2759"/>
<evidence type="ECO:0000256" key="1">
    <source>
        <dbReference type="ARBA" id="ARBA00004123"/>
    </source>
</evidence>
<feature type="non-terminal residue" evidence="5">
    <location>
        <position position="1"/>
    </location>
</feature>
<protein>
    <submittedName>
        <fullName evidence="5">Uncharacterized protein</fullName>
    </submittedName>
</protein>
<reference evidence="5 6" key="1">
    <citation type="submission" date="2014-04" db="EMBL/GenBank/DDBJ databases">
        <authorList>
            <consortium name="DOE Joint Genome Institute"/>
            <person name="Kuo A."/>
            <person name="Zuccaro A."/>
            <person name="Kohler A."/>
            <person name="Nagy L.G."/>
            <person name="Floudas D."/>
            <person name="Copeland A."/>
            <person name="Barry K.W."/>
            <person name="Cichocki N."/>
            <person name="Veneault-Fourrey C."/>
            <person name="LaButti K."/>
            <person name="Lindquist E.A."/>
            <person name="Lipzen A."/>
            <person name="Lundell T."/>
            <person name="Morin E."/>
            <person name="Murat C."/>
            <person name="Sun H."/>
            <person name="Tunlid A."/>
            <person name="Henrissat B."/>
            <person name="Grigoriev I.V."/>
            <person name="Hibbett D.S."/>
            <person name="Martin F."/>
            <person name="Nordberg H.P."/>
            <person name="Cantor M.N."/>
            <person name="Hua S.X."/>
        </authorList>
    </citation>
    <scope>NUCLEOTIDE SEQUENCE [LARGE SCALE GENOMIC DNA]</scope>
    <source>
        <strain evidence="5 6">MAFF 305830</strain>
    </source>
</reference>
<dbReference type="Proteomes" id="UP000054097">
    <property type="component" value="Unassembled WGS sequence"/>
</dbReference>
<dbReference type="Gene3D" id="3.90.530.10">
    <property type="entry name" value="XPA C-terminal domain"/>
    <property type="match status" value="1"/>
</dbReference>
<comment type="subcellular location">
    <subcellularLocation>
        <location evidence="1">Nucleus</location>
    </subcellularLocation>
</comment>
<dbReference type="InterPro" id="IPR009061">
    <property type="entry name" value="DNA-bd_dom_put_sf"/>
</dbReference>
<evidence type="ECO:0000313" key="5">
    <source>
        <dbReference type="EMBL" id="KIM33075.1"/>
    </source>
</evidence>
<sequence>STTSSPKKSSSPKKAKLPVKPESEWRKSDVPIDTKIAKGFAQKLFRLTSKDINDSDLTFEKRDRVGDTQGYMLLYSMREIERLAWKKHGGPEGFKQRLDRDKEQWIAKGRHAIAFPMVPQPFTYVTDNKCVLCDRVFAMPSSVWYDKCDPCRGIVRPYRSPNVGQFDGIGVMIDLFTYEESCPTCEFLCTCRDD</sequence>
<proteinExistence type="predicted"/>
<dbReference type="EMBL" id="KN824279">
    <property type="protein sequence ID" value="KIM33075.1"/>
    <property type="molecule type" value="Genomic_DNA"/>
</dbReference>
<feature type="region of interest" description="Disordered" evidence="4">
    <location>
        <begin position="1"/>
        <end position="28"/>
    </location>
</feature>
<feature type="compositionally biased region" description="Basic and acidic residues" evidence="4">
    <location>
        <begin position="19"/>
        <end position="28"/>
    </location>
</feature>
<keyword evidence="3" id="KW-0539">Nucleus</keyword>
<dbReference type="SUPFAM" id="SSF46955">
    <property type="entry name" value="Putative DNA-binding domain"/>
    <property type="match status" value="1"/>
</dbReference>
<evidence type="ECO:0000256" key="3">
    <source>
        <dbReference type="ARBA" id="ARBA00023242"/>
    </source>
</evidence>
<dbReference type="CDD" id="cd21075">
    <property type="entry name" value="DBD_XPA-like"/>
    <property type="match status" value="1"/>
</dbReference>